<proteinExistence type="predicted"/>
<accession>A0A8H3KT38</accession>
<name>A0A8H3KT38_9GLOM</name>
<dbReference type="OrthoDB" id="2396549at2759"/>
<dbReference type="Proteomes" id="UP000615446">
    <property type="component" value="Unassembled WGS sequence"/>
</dbReference>
<feature type="compositionally biased region" description="Acidic residues" evidence="1">
    <location>
        <begin position="81"/>
        <end position="102"/>
    </location>
</feature>
<gene>
    <name evidence="2" type="ORF">RCL2_000005900</name>
</gene>
<evidence type="ECO:0000256" key="1">
    <source>
        <dbReference type="SAM" id="MobiDB-lite"/>
    </source>
</evidence>
<evidence type="ECO:0000313" key="2">
    <source>
        <dbReference type="EMBL" id="GES72496.1"/>
    </source>
</evidence>
<comment type="caution">
    <text evidence="2">The sequence shown here is derived from an EMBL/GenBank/DDBJ whole genome shotgun (WGS) entry which is preliminary data.</text>
</comment>
<sequence>MVDLASSELELMPIVFVDNNNLIDDLVQDDDKELISIDDGEEEQNNEDNINEDIMIQKAALEVSQLAKITRNRSIKGVENIDNENDDDNSIDSGDYDNSDKENDEIFYSETSNQVALEDTLFNTNGNLMVSSAIKIRQFHNAFLRAERICELRNKSIDMKSDEFVINKPRFSRWDMKKRVSDVRIPKNMPVHEIELANVTENHPLKDGNFIIIHSDNKLCLNKVITKYQKIGERHAHINVGVDSIDSFSYVSIHLYIYLYRGMFTQ</sequence>
<dbReference type="AlphaFoldDB" id="A0A8H3KT38"/>
<reference evidence="2" key="1">
    <citation type="submission" date="2019-10" db="EMBL/GenBank/DDBJ databases">
        <title>Conservation and host-specific expression of non-tandemly repeated heterogenous ribosome RNA gene in arbuscular mycorrhizal fungi.</title>
        <authorList>
            <person name="Maeda T."/>
            <person name="Kobayashi Y."/>
            <person name="Nakagawa T."/>
            <person name="Ezawa T."/>
            <person name="Yamaguchi K."/>
            <person name="Bino T."/>
            <person name="Nishimoto Y."/>
            <person name="Shigenobu S."/>
            <person name="Kawaguchi M."/>
        </authorList>
    </citation>
    <scope>NUCLEOTIDE SEQUENCE</scope>
    <source>
        <strain evidence="2">HR1</strain>
    </source>
</reference>
<evidence type="ECO:0000313" key="3">
    <source>
        <dbReference type="Proteomes" id="UP000615446"/>
    </source>
</evidence>
<organism evidence="2 3">
    <name type="scientific">Rhizophagus clarus</name>
    <dbReference type="NCBI Taxonomy" id="94130"/>
    <lineage>
        <taxon>Eukaryota</taxon>
        <taxon>Fungi</taxon>
        <taxon>Fungi incertae sedis</taxon>
        <taxon>Mucoromycota</taxon>
        <taxon>Glomeromycotina</taxon>
        <taxon>Glomeromycetes</taxon>
        <taxon>Glomerales</taxon>
        <taxon>Glomeraceae</taxon>
        <taxon>Rhizophagus</taxon>
    </lineage>
</organism>
<feature type="region of interest" description="Disordered" evidence="1">
    <location>
        <begin position="79"/>
        <end position="102"/>
    </location>
</feature>
<dbReference type="EMBL" id="BLAL01000002">
    <property type="protein sequence ID" value="GES72496.1"/>
    <property type="molecule type" value="Genomic_DNA"/>
</dbReference>
<protein>
    <submittedName>
        <fullName evidence="2">Uncharacterized protein</fullName>
    </submittedName>
</protein>